<evidence type="ECO:0000256" key="8">
    <source>
        <dbReference type="ARBA" id="ARBA00023002"/>
    </source>
</evidence>
<dbReference type="PIRSF" id="PIRSF000368">
    <property type="entry name" value="NrdG"/>
    <property type="match status" value="1"/>
</dbReference>
<dbReference type="NCBIfam" id="TIGR02491">
    <property type="entry name" value="NrdG"/>
    <property type="match status" value="1"/>
</dbReference>
<name>A0A1H6IWP0_9ACTN</name>
<keyword evidence="7" id="KW-0479">Metal-binding</keyword>
<proteinExistence type="inferred from homology"/>
<dbReference type="SUPFAM" id="SSF102114">
    <property type="entry name" value="Radical SAM enzymes"/>
    <property type="match status" value="1"/>
</dbReference>
<sequence>MNYATIKYCDIANGTGVRTSLFVSGCRLHCPGCFNYEAWDFDAGEEFTPAVEDQIVESLRPVYIDGLTILGGEPFEPENQAGLVDFVERVRTEFPEKSIWMFSGHTWDQLTQGKWHTDVTDRILSCVDVLVDGPWQQQNYDITLRFRGSSNQRLIDVPSTLEAHTAGELGGNEVILWEDDPVFSTHTM</sequence>
<dbReference type="CDD" id="cd01335">
    <property type="entry name" value="Radical_SAM"/>
    <property type="match status" value="1"/>
</dbReference>
<dbReference type="Gene3D" id="3.20.20.70">
    <property type="entry name" value="Aldolase class I"/>
    <property type="match status" value="1"/>
</dbReference>
<evidence type="ECO:0000256" key="12">
    <source>
        <dbReference type="PIRNR" id="PIRNR000368"/>
    </source>
</evidence>
<evidence type="ECO:0000256" key="5">
    <source>
        <dbReference type="ARBA" id="ARBA00022485"/>
    </source>
</evidence>
<organism evidence="13 14">
    <name type="scientific">Parafannyhessea umbonata</name>
    <dbReference type="NCBI Taxonomy" id="604330"/>
    <lineage>
        <taxon>Bacteria</taxon>
        <taxon>Bacillati</taxon>
        <taxon>Actinomycetota</taxon>
        <taxon>Coriobacteriia</taxon>
        <taxon>Coriobacteriales</taxon>
        <taxon>Atopobiaceae</taxon>
        <taxon>Parafannyhessea</taxon>
    </lineage>
</organism>
<evidence type="ECO:0000256" key="3">
    <source>
        <dbReference type="ARBA" id="ARBA00009777"/>
    </source>
</evidence>
<protein>
    <recommendedName>
        <fullName evidence="4 12">Anaerobic ribonucleoside-triphosphate reductase-activating protein</fullName>
        <ecNumber evidence="12">1.97.1.-</ecNumber>
    </recommendedName>
</protein>
<dbReference type="RefSeq" id="WP_078687534.1">
    <property type="nucleotide sequence ID" value="NZ_FNWT01000004.1"/>
</dbReference>
<dbReference type="SFLD" id="SFLDG01066">
    <property type="entry name" value="organic_radical-activating_enz"/>
    <property type="match status" value="1"/>
</dbReference>
<dbReference type="InterPro" id="IPR001989">
    <property type="entry name" value="Radical_activat_CS"/>
</dbReference>
<keyword evidence="14" id="KW-1185">Reference proteome</keyword>
<evidence type="ECO:0000256" key="9">
    <source>
        <dbReference type="ARBA" id="ARBA00023004"/>
    </source>
</evidence>
<evidence type="ECO:0000256" key="4">
    <source>
        <dbReference type="ARBA" id="ARBA00014281"/>
    </source>
</evidence>
<evidence type="ECO:0000256" key="2">
    <source>
        <dbReference type="ARBA" id="ARBA00003852"/>
    </source>
</evidence>
<comment type="cofactor">
    <cofactor evidence="1">
        <name>[4Fe-4S] cluster</name>
        <dbReference type="ChEBI" id="CHEBI:49883"/>
    </cofactor>
</comment>
<evidence type="ECO:0000256" key="7">
    <source>
        <dbReference type="ARBA" id="ARBA00022723"/>
    </source>
</evidence>
<dbReference type="Proteomes" id="UP000199135">
    <property type="component" value="Unassembled WGS sequence"/>
</dbReference>
<keyword evidence="6" id="KW-0949">S-adenosyl-L-methionine</keyword>
<dbReference type="EC" id="1.97.1.-" evidence="12"/>
<comment type="function">
    <text evidence="2 12">Activation of anaerobic ribonucleoside-triphosphate reductase under anaerobic conditions by generation of an organic free radical, using S-adenosylmethionine and reduced flavodoxin as cosubstrates to produce 5'-deoxy-adenosine.</text>
</comment>
<evidence type="ECO:0000256" key="1">
    <source>
        <dbReference type="ARBA" id="ARBA00001966"/>
    </source>
</evidence>
<comment type="catalytic activity">
    <reaction evidence="11">
        <text>glycyl-[protein] + reduced [flavodoxin] + S-adenosyl-L-methionine = glycin-2-yl radical-[protein] + semiquinone [flavodoxin] + 5'-deoxyadenosine + L-methionine + H(+)</text>
        <dbReference type="Rhea" id="RHEA:61976"/>
        <dbReference type="Rhea" id="RHEA-COMP:10622"/>
        <dbReference type="Rhea" id="RHEA-COMP:14480"/>
        <dbReference type="Rhea" id="RHEA-COMP:15993"/>
        <dbReference type="Rhea" id="RHEA-COMP:15994"/>
        <dbReference type="ChEBI" id="CHEBI:15378"/>
        <dbReference type="ChEBI" id="CHEBI:17319"/>
        <dbReference type="ChEBI" id="CHEBI:29947"/>
        <dbReference type="ChEBI" id="CHEBI:32722"/>
        <dbReference type="ChEBI" id="CHEBI:57618"/>
        <dbReference type="ChEBI" id="CHEBI:57844"/>
        <dbReference type="ChEBI" id="CHEBI:59789"/>
        <dbReference type="ChEBI" id="CHEBI:140311"/>
    </reaction>
</comment>
<evidence type="ECO:0000256" key="11">
    <source>
        <dbReference type="ARBA" id="ARBA00047365"/>
    </source>
</evidence>
<evidence type="ECO:0000256" key="10">
    <source>
        <dbReference type="ARBA" id="ARBA00023014"/>
    </source>
</evidence>
<evidence type="ECO:0000313" key="14">
    <source>
        <dbReference type="Proteomes" id="UP000199135"/>
    </source>
</evidence>
<dbReference type="InterPro" id="IPR058240">
    <property type="entry name" value="rSAM_sf"/>
</dbReference>
<dbReference type="InterPro" id="IPR034457">
    <property type="entry name" value="Organic_radical-activating"/>
</dbReference>
<accession>A0A1H6IWP0</accession>
<dbReference type="InterPro" id="IPR013785">
    <property type="entry name" value="Aldolase_TIM"/>
</dbReference>
<reference evidence="13 14" key="1">
    <citation type="submission" date="2016-10" db="EMBL/GenBank/DDBJ databases">
        <authorList>
            <person name="Varghese N."/>
            <person name="Submissions S."/>
        </authorList>
    </citation>
    <scope>NUCLEOTIDE SEQUENCE [LARGE SCALE GENOMIC DNA]</scope>
    <source>
        <strain evidence="13 14">WCP15</strain>
    </source>
</reference>
<dbReference type="Pfam" id="PF13353">
    <property type="entry name" value="Fer4_12"/>
    <property type="match status" value="1"/>
</dbReference>
<keyword evidence="10" id="KW-0411">Iron-sulfur</keyword>
<keyword evidence="9" id="KW-0408">Iron</keyword>
<dbReference type="PANTHER" id="PTHR30352:SF2">
    <property type="entry name" value="ANAEROBIC RIBONUCLEOSIDE-TRIPHOSPHATE REDUCTASE-ACTIVATING PROTEIN"/>
    <property type="match status" value="1"/>
</dbReference>
<comment type="similarity">
    <text evidence="3 12">Belongs to the organic radical-activating enzymes family.</text>
</comment>
<dbReference type="InterPro" id="IPR007197">
    <property type="entry name" value="rSAM"/>
</dbReference>
<gene>
    <name evidence="13" type="ORF">SAMN05216447_10440</name>
</gene>
<evidence type="ECO:0000313" key="13">
    <source>
        <dbReference type="EMBL" id="SEH50874.1"/>
    </source>
</evidence>
<dbReference type="SFLD" id="SFLDS00029">
    <property type="entry name" value="Radical_SAM"/>
    <property type="match status" value="1"/>
</dbReference>
<keyword evidence="5" id="KW-0004">4Fe-4S</keyword>
<keyword evidence="8 12" id="KW-0560">Oxidoreductase</keyword>
<evidence type="ECO:0000256" key="6">
    <source>
        <dbReference type="ARBA" id="ARBA00022691"/>
    </source>
</evidence>
<dbReference type="InterPro" id="IPR012837">
    <property type="entry name" value="NrdG"/>
</dbReference>
<dbReference type="SFLD" id="SFLDG01063">
    <property type="entry name" value="activating_enzymes__group_1"/>
    <property type="match status" value="1"/>
</dbReference>
<dbReference type="PANTHER" id="PTHR30352">
    <property type="entry name" value="PYRUVATE FORMATE-LYASE-ACTIVATING ENZYME"/>
    <property type="match status" value="1"/>
</dbReference>
<dbReference type="PROSITE" id="PS01087">
    <property type="entry name" value="RADICAL_ACTIVATING"/>
    <property type="match status" value="1"/>
</dbReference>
<comment type="caution">
    <text evidence="13">The sequence shown here is derived from an EMBL/GenBank/DDBJ whole genome shotgun (WGS) entry which is preliminary data.</text>
</comment>
<dbReference type="EMBL" id="FNWT01000004">
    <property type="protein sequence ID" value="SEH50874.1"/>
    <property type="molecule type" value="Genomic_DNA"/>
</dbReference>
<dbReference type="SFLD" id="SFLDF00299">
    <property type="entry name" value="anaerobic_ribonucleoside-triph"/>
    <property type="match status" value="1"/>
</dbReference>